<evidence type="ECO:0000313" key="2">
    <source>
        <dbReference type="EMBL" id="RNM12497.1"/>
    </source>
</evidence>
<dbReference type="EMBL" id="RJSF01000044">
    <property type="protein sequence ID" value="RNM12497.1"/>
    <property type="molecule type" value="Genomic_DNA"/>
</dbReference>
<evidence type="ECO:0000256" key="1">
    <source>
        <dbReference type="SAM" id="Phobius"/>
    </source>
</evidence>
<gene>
    <name evidence="2" type="ORF">EFL26_17830</name>
</gene>
<keyword evidence="3" id="KW-1185">Reference proteome</keyword>
<feature type="transmembrane region" description="Helical" evidence="1">
    <location>
        <begin position="12"/>
        <end position="32"/>
    </location>
</feature>
<dbReference type="AlphaFoldDB" id="A0A3N0GJ47"/>
<keyword evidence="1" id="KW-1133">Transmembrane helix</keyword>
<keyword evidence="1" id="KW-0472">Membrane</keyword>
<comment type="caution">
    <text evidence="2">The sequence shown here is derived from an EMBL/GenBank/DDBJ whole genome shotgun (WGS) entry which is preliminary data.</text>
</comment>
<evidence type="ECO:0000313" key="3">
    <source>
        <dbReference type="Proteomes" id="UP000279994"/>
    </source>
</evidence>
<protein>
    <submittedName>
        <fullName evidence="2">Uncharacterized protein</fullName>
    </submittedName>
</protein>
<keyword evidence="1" id="KW-0812">Transmembrane</keyword>
<reference evidence="2 3" key="1">
    <citation type="submission" date="2018-11" db="EMBL/GenBank/DDBJ databases">
        <authorList>
            <person name="Li F."/>
        </authorList>
    </citation>
    <scope>NUCLEOTIDE SEQUENCE [LARGE SCALE GENOMIC DNA]</scope>
    <source>
        <strain evidence="2 3">Gsoil 818</strain>
    </source>
</reference>
<feature type="transmembrane region" description="Helical" evidence="1">
    <location>
        <begin position="38"/>
        <end position="59"/>
    </location>
</feature>
<dbReference type="RefSeq" id="WP_123224261.1">
    <property type="nucleotide sequence ID" value="NZ_RJSF01000044.1"/>
</dbReference>
<dbReference type="Proteomes" id="UP000279994">
    <property type="component" value="Unassembled WGS sequence"/>
</dbReference>
<sequence length="71" mass="7979">MPHTEAPRRRPLAYVAAGSLYLLLSSFLFLVWLNVDHVLVLVLALSTVVAGIVDLSVGWPRLRRRKEARTP</sequence>
<proteinExistence type="predicted"/>
<accession>A0A3N0GJ47</accession>
<organism evidence="2 3">
    <name type="scientific">Nocardioides pocheonensis</name>
    <dbReference type="NCBI Taxonomy" id="661485"/>
    <lineage>
        <taxon>Bacteria</taxon>
        <taxon>Bacillati</taxon>
        <taxon>Actinomycetota</taxon>
        <taxon>Actinomycetes</taxon>
        <taxon>Propionibacteriales</taxon>
        <taxon>Nocardioidaceae</taxon>
        <taxon>Nocardioides</taxon>
    </lineage>
</organism>
<name>A0A3N0GJ47_9ACTN</name>